<gene>
    <name evidence="1" type="ORF">ACJIZ3_018732</name>
</gene>
<protein>
    <submittedName>
        <fullName evidence="1">Uncharacterized protein</fullName>
    </submittedName>
</protein>
<keyword evidence="2" id="KW-1185">Reference proteome</keyword>
<accession>A0ABD3T022</accession>
<dbReference type="AlphaFoldDB" id="A0ABD3T022"/>
<organism evidence="1 2">
    <name type="scientific">Penstemon smallii</name>
    <dbReference type="NCBI Taxonomy" id="265156"/>
    <lineage>
        <taxon>Eukaryota</taxon>
        <taxon>Viridiplantae</taxon>
        <taxon>Streptophyta</taxon>
        <taxon>Embryophyta</taxon>
        <taxon>Tracheophyta</taxon>
        <taxon>Spermatophyta</taxon>
        <taxon>Magnoliopsida</taxon>
        <taxon>eudicotyledons</taxon>
        <taxon>Gunneridae</taxon>
        <taxon>Pentapetalae</taxon>
        <taxon>asterids</taxon>
        <taxon>lamiids</taxon>
        <taxon>Lamiales</taxon>
        <taxon>Plantaginaceae</taxon>
        <taxon>Cheloneae</taxon>
        <taxon>Penstemon</taxon>
    </lineage>
</organism>
<evidence type="ECO:0000313" key="2">
    <source>
        <dbReference type="Proteomes" id="UP001634393"/>
    </source>
</evidence>
<evidence type="ECO:0000313" key="1">
    <source>
        <dbReference type="EMBL" id="KAL3829930.1"/>
    </source>
</evidence>
<sequence length="52" mass="5932">MELLSSRTNVFLLNRQPSQAAASLRQHKRFFISIKSLVSDNLYMGTNYAVTL</sequence>
<dbReference type="EMBL" id="JBJXBP010000005">
    <property type="protein sequence ID" value="KAL3829930.1"/>
    <property type="molecule type" value="Genomic_DNA"/>
</dbReference>
<dbReference type="Proteomes" id="UP001634393">
    <property type="component" value="Unassembled WGS sequence"/>
</dbReference>
<name>A0ABD3T022_9LAMI</name>
<reference evidence="1 2" key="1">
    <citation type="submission" date="2024-12" db="EMBL/GenBank/DDBJ databases">
        <title>The unique morphological basis and parallel evolutionary history of personate flowers in Penstemon.</title>
        <authorList>
            <person name="Depatie T.H."/>
            <person name="Wessinger C.A."/>
        </authorList>
    </citation>
    <scope>NUCLEOTIDE SEQUENCE [LARGE SCALE GENOMIC DNA]</scope>
    <source>
        <strain evidence="1">WTNN_2</strain>
        <tissue evidence="1">Leaf</tissue>
    </source>
</reference>
<proteinExistence type="predicted"/>
<comment type="caution">
    <text evidence="1">The sequence shown here is derived from an EMBL/GenBank/DDBJ whole genome shotgun (WGS) entry which is preliminary data.</text>
</comment>